<keyword evidence="1" id="KW-0812">Transmembrane</keyword>
<dbReference type="Gene3D" id="2.70.150.10">
    <property type="entry name" value="Calcium-transporting ATPase, cytoplasmic transduction domain A"/>
    <property type="match status" value="1"/>
</dbReference>
<accession>A0A915J7D5</accession>
<evidence type="ECO:0000313" key="3">
    <source>
        <dbReference type="Proteomes" id="UP000887565"/>
    </source>
</evidence>
<reference evidence="4" key="1">
    <citation type="submission" date="2022-11" db="UniProtKB">
        <authorList>
            <consortium name="WormBaseParasite"/>
        </authorList>
    </citation>
    <scope>IDENTIFICATION</scope>
</reference>
<dbReference type="GO" id="GO:0005802">
    <property type="term" value="C:trans-Golgi network"/>
    <property type="evidence" value="ECO:0007669"/>
    <property type="project" value="TreeGrafter"/>
</dbReference>
<dbReference type="InterPro" id="IPR008250">
    <property type="entry name" value="ATPase_P-typ_transduc_dom_A_sf"/>
</dbReference>
<evidence type="ECO:0000259" key="2">
    <source>
        <dbReference type="Pfam" id="PF16209"/>
    </source>
</evidence>
<dbReference type="AlphaFoldDB" id="A0A915J7D5"/>
<dbReference type="Pfam" id="PF16209">
    <property type="entry name" value="PhoLip_ATPase_N"/>
    <property type="match status" value="1"/>
</dbReference>
<organism evidence="3 4">
    <name type="scientific">Romanomermis culicivorax</name>
    <name type="common">Nematode worm</name>
    <dbReference type="NCBI Taxonomy" id="13658"/>
    <lineage>
        <taxon>Eukaryota</taxon>
        <taxon>Metazoa</taxon>
        <taxon>Ecdysozoa</taxon>
        <taxon>Nematoda</taxon>
        <taxon>Enoplea</taxon>
        <taxon>Dorylaimia</taxon>
        <taxon>Mermithida</taxon>
        <taxon>Mermithoidea</taxon>
        <taxon>Mermithidae</taxon>
        <taxon>Romanomermis</taxon>
    </lineage>
</organism>
<keyword evidence="1" id="KW-1133">Transmembrane helix</keyword>
<evidence type="ECO:0000313" key="4">
    <source>
        <dbReference type="WBParaSite" id="nRc.2.0.1.t22383-RA"/>
    </source>
</evidence>
<dbReference type="Proteomes" id="UP000887565">
    <property type="component" value="Unplaced"/>
</dbReference>
<dbReference type="GO" id="GO:0006897">
    <property type="term" value="P:endocytosis"/>
    <property type="evidence" value="ECO:0007669"/>
    <property type="project" value="TreeGrafter"/>
</dbReference>
<keyword evidence="3" id="KW-1185">Reference proteome</keyword>
<dbReference type="GO" id="GO:0006890">
    <property type="term" value="P:retrograde vesicle-mediated transport, Golgi to endoplasmic reticulum"/>
    <property type="evidence" value="ECO:0007669"/>
    <property type="project" value="TreeGrafter"/>
</dbReference>
<name>A0A915J7D5_ROMCU</name>
<dbReference type="GO" id="GO:0045332">
    <property type="term" value="P:phospholipid translocation"/>
    <property type="evidence" value="ECO:0007669"/>
    <property type="project" value="TreeGrafter"/>
</dbReference>
<proteinExistence type="predicted"/>
<evidence type="ECO:0000256" key="1">
    <source>
        <dbReference type="SAM" id="Phobius"/>
    </source>
</evidence>
<dbReference type="InterPro" id="IPR032631">
    <property type="entry name" value="P-type_ATPase_N"/>
</dbReference>
<feature type="transmembrane region" description="Helical" evidence="1">
    <location>
        <begin position="43"/>
        <end position="63"/>
    </location>
</feature>
<dbReference type="SUPFAM" id="SSF81665">
    <property type="entry name" value="Calcium ATPase, transmembrane domain M"/>
    <property type="match status" value="1"/>
</dbReference>
<keyword evidence="1" id="KW-0472">Membrane</keyword>
<sequence length="224" mass="26265">MKCVMKICKSNNAQPRTLRLGAMNTPPHKQYPRNGVQNRKYNFFTFIPIVLFNQFKFFLNLYFLIMALSQFIPEIRVGYLSTYWGPLGFVLGVTMIREAIDDFRRYMRDREVNSKIYEKVTSYGRKTTKSSRIEVGDLIVVHKDERVPADMVLLRTTEKPGACFIRTDQLDGETDWKLRIATPVTQNLADELCSRVFLYMTHSHMYKRQPIFHLCNLYIAKIGI</sequence>
<dbReference type="PANTHER" id="PTHR24092:SF5">
    <property type="entry name" value="PHOSPHOLIPID-TRANSPORTING ATPASE"/>
    <property type="match status" value="1"/>
</dbReference>
<dbReference type="InterPro" id="IPR023298">
    <property type="entry name" value="ATPase_P-typ_TM_dom_sf"/>
</dbReference>
<protein>
    <submittedName>
        <fullName evidence="4">P-type ATPase N-terminal domain-containing protein</fullName>
    </submittedName>
</protein>
<dbReference type="GO" id="GO:0140326">
    <property type="term" value="F:ATPase-coupled intramembrane lipid transporter activity"/>
    <property type="evidence" value="ECO:0007669"/>
    <property type="project" value="TreeGrafter"/>
</dbReference>
<feature type="domain" description="P-type ATPase N-terminal" evidence="2">
    <location>
        <begin position="28"/>
        <end position="82"/>
    </location>
</feature>
<dbReference type="GO" id="GO:0005768">
    <property type="term" value="C:endosome"/>
    <property type="evidence" value="ECO:0007669"/>
    <property type="project" value="TreeGrafter"/>
</dbReference>
<feature type="transmembrane region" description="Helical" evidence="1">
    <location>
        <begin position="83"/>
        <end position="100"/>
    </location>
</feature>
<dbReference type="WBParaSite" id="nRc.2.0.1.t22383-RA">
    <property type="protein sequence ID" value="nRc.2.0.1.t22383-RA"/>
    <property type="gene ID" value="nRc.2.0.1.g22383"/>
</dbReference>
<dbReference type="PANTHER" id="PTHR24092">
    <property type="entry name" value="PROBABLE PHOSPHOLIPID-TRANSPORTING ATPASE"/>
    <property type="match status" value="1"/>
</dbReference>
<dbReference type="OMA" id="CIGHASW"/>
<dbReference type="SUPFAM" id="SSF81653">
    <property type="entry name" value="Calcium ATPase, transduction domain A"/>
    <property type="match status" value="1"/>
</dbReference>
<dbReference type="GO" id="GO:0005886">
    <property type="term" value="C:plasma membrane"/>
    <property type="evidence" value="ECO:0007669"/>
    <property type="project" value="TreeGrafter"/>
</dbReference>